<name>A0A8T4GTS2_9EURY</name>
<comment type="caution">
    <text evidence="1">The sequence shown here is derived from an EMBL/GenBank/DDBJ whole genome shotgun (WGS) entry which is preliminary data.</text>
</comment>
<reference evidence="1" key="1">
    <citation type="submission" date="2021-03" db="EMBL/GenBank/DDBJ databases">
        <title>Genomic Encyclopedia of Type Strains, Phase IV (KMG-IV): sequencing the most valuable type-strain genomes for metagenomic binning, comparative biology and taxonomic classification.</title>
        <authorList>
            <person name="Goeker M."/>
        </authorList>
    </citation>
    <scope>NUCLEOTIDE SEQUENCE</scope>
    <source>
        <strain evidence="1">DSM 26232</strain>
    </source>
</reference>
<keyword evidence="2" id="KW-1185">Reference proteome</keyword>
<dbReference type="EMBL" id="JAGGLC010000001">
    <property type="protein sequence ID" value="MBP1986289.1"/>
    <property type="molecule type" value="Genomic_DNA"/>
</dbReference>
<accession>A0A8T4GTS2</accession>
<proteinExistence type="predicted"/>
<dbReference type="PROSITE" id="PS51257">
    <property type="entry name" value="PROKAR_LIPOPROTEIN"/>
    <property type="match status" value="1"/>
</dbReference>
<sequence length="182" mass="20111">MKTRRGIIASGLAVATGGCLGGFGEDPYYTVDARVVNRDVGVLEPTIGVPDSAISAESTATVEISLQNQSFRSVRFRQPSEQNRFGSPYSVDREAALAEPDNVIRTAVDDSSPCWRQIEPQSNWSLFDVYRIRPWVPESRLYSVAAPHGDGCLSPGTYTFESKFGRSEENTSWTFELEIHEA</sequence>
<dbReference type="Proteomes" id="UP000823736">
    <property type="component" value="Unassembled WGS sequence"/>
</dbReference>
<dbReference type="RefSeq" id="WP_209490558.1">
    <property type="nucleotide sequence ID" value="NZ_JAGGLC010000001.1"/>
</dbReference>
<evidence type="ECO:0000313" key="2">
    <source>
        <dbReference type="Proteomes" id="UP000823736"/>
    </source>
</evidence>
<organism evidence="1 2">
    <name type="scientific">Halolamina salifodinae</name>
    <dbReference type="NCBI Taxonomy" id="1202767"/>
    <lineage>
        <taxon>Archaea</taxon>
        <taxon>Methanobacteriati</taxon>
        <taxon>Methanobacteriota</taxon>
        <taxon>Stenosarchaea group</taxon>
        <taxon>Halobacteria</taxon>
        <taxon>Halobacteriales</taxon>
        <taxon>Haloferacaceae</taxon>
    </lineage>
</organism>
<gene>
    <name evidence="1" type="ORF">J2753_000762</name>
</gene>
<evidence type="ECO:0008006" key="3">
    <source>
        <dbReference type="Google" id="ProtNLM"/>
    </source>
</evidence>
<protein>
    <recommendedName>
        <fullName evidence="3">Lipoprotein</fullName>
    </recommendedName>
</protein>
<dbReference type="AlphaFoldDB" id="A0A8T4GTS2"/>
<evidence type="ECO:0000313" key="1">
    <source>
        <dbReference type="EMBL" id="MBP1986289.1"/>
    </source>
</evidence>